<dbReference type="GO" id="GO:0006364">
    <property type="term" value="P:rRNA processing"/>
    <property type="evidence" value="ECO:0007669"/>
    <property type="project" value="InterPro"/>
</dbReference>
<dbReference type="InterPro" id="IPR036397">
    <property type="entry name" value="RNaseH_sf"/>
</dbReference>
<dbReference type="SMART" id="SM00479">
    <property type="entry name" value="EXOIII"/>
    <property type="match status" value="1"/>
</dbReference>
<evidence type="ECO:0000256" key="1">
    <source>
        <dbReference type="ARBA" id="ARBA00010489"/>
    </source>
</evidence>
<dbReference type="InterPro" id="IPR027417">
    <property type="entry name" value="P-loop_NTPase"/>
</dbReference>
<evidence type="ECO:0000313" key="5">
    <source>
        <dbReference type="EMBL" id="KAJ6641484.1"/>
    </source>
</evidence>
<dbReference type="PANTHER" id="PTHR10887">
    <property type="entry name" value="DNA2/NAM7 HELICASE FAMILY"/>
    <property type="match status" value="1"/>
</dbReference>
<feature type="domain" description="Exonuclease" evidence="4">
    <location>
        <begin position="56"/>
        <end position="215"/>
    </location>
</feature>
<dbReference type="Gene3D" id="3.40.50.300">
    <property type="entry name" value="P-loop containing nucleotide triphosphate hydrolases"/>
    <property type="match status" value="2"/>
</dbReference>
<dbReference type="PANTHER" id="PTHR10887:SF341">
    <property type="entry name" value="NFX1-TYPE ZINC FINGER-CONTAINING PROTEIN 1"/>
    <property type="match status" value="1"/>
</dbReference>
<keyword evidence="6" id="KW-1185">Reference proteome</keyword>
<dbReference type="EMBL" id="WJQU01000002">
    <property type="protein sequence ID" value="KAJ6641484.1"/>
    <property type="molecule type" value="Genomic_DNA"/>
</dbReference>
<evidence type="ECO:0000256" key="2">
    <source>
        <dbReference type="ARBA" id="ARBA00016937"/>
    </source>
</evidence>
<dbReference type="GO" id="GO:0004386">
    <property type="term" value="F:helicase activity"/>
    <property type="evidence" value="ECO:0007669"/>
    <property type="project" value="InterPro"/>
</dbReference>
<dbReference type="Proteomes" id="UP001151699">
    <property type="component" value="Chromosome B"/>
</dbReference>
<dbReference type="Pfam" id="PF00929">
    <property type="entry name" value="RNase_T"/>
    <property type="match status" value="1"/>
</dbReference>
<dbReference type="Pfam" id="PF25396">
    <property type="entry name" value="ZNFX1"/>
    <property type="match status" value="1"/>
</dbReference>
<dbReference type="GO" id="GO:0031380">
    <property type="term" value="C:nuclear RNA-directed RNA polymerase complex"/>
    <property type="evidence" value="ECO:0007669"/>
    <property type="project" value="TreeGrafter"/>
</dbReference>
<dbReference type="Pfam" id="PF13087">
    <property type="entry name" value="AAA_12"/>
    <property type="match status" value="1"/>
</dbReference>
<dbReference type="GO" id="GO:0003676">
    <property type="term" value="F:nucleic acid binding"/>
    <property type="evidence" value="ECO:0007669"/>
    <property type="project" value="InterPro"/>
</dbReference>
<dbReference type="Gene3D" id="3.30.420.10">
    <property type="entry name" value="Ribonuclease H-like superfamily/Ribonuclease H"/>
    <property type="match status" value="1"/>
</dbReference>
<dbReference type="InterPro" id="IPR013520">
    <property type="entry name" value="Ribonucl_H"/>
</dbReference>
<evidence type="ECO:0000259" key="4">
    <source>
        <dbReference type="SMART" id="SM00479"/>
    </source>
</evidence>
<reference evidence="5" key="1">
    <citation type="submission" date="2022-07" db="EMBL/GenBank/DDBJ databases">
        <authorList>
            <person name="Trinca V."/>
            <person name="Uliana J.V.C."/>
            <person name="Torres T.T."/>
            <person name="Ward R.J."/>
            <person name="Monesi N."/>
        </authorList>
    </citation>
    <scope>NUCLEOTIDE SEQUENCE</scope>
    <source>
        <strain evidence="5">HSMRA1968</strain>
        <tissue evidence="5">Whole embryos</tissue>
    </source>
</reference>
<evidence type="ECO:0000256" key="3">
    <source>
        <dbReference type="ARBA" id="ARBA00022839"/>
    </source>
</evidence>
<dbReference type="InterPro" id="IPR057373">
    <property type="entry name" value="ZNFX1"/>
</dbReference>
<dbReference type="InterPro" id="IPR041677">
    <property type="entry name" value="DNA2/NAM7_AAA_11"/>
</dbReference>
<sequence>MLSGHYLPSERYRTVNHIPPEFLNVFGFIEYKQDGSLPWATTDEILLSDEYKSVTDFLALDCEMVGVGYFKESALGRISIVNEYGYCVYDTFVNPLEEITDLRTQYSGIRMEDLISAPPIDLVVEQVANIVMGRTLIGHSIHNDLEVLKISHPLVNIRDTAQYFQHSGGWKRPPALSDLIKNKFNAKIQDGEHSSIQDAQATLGLYLLVKEEWEEDALERRRKANLADTVTDITRMHIEPRSSDLFTESENIFIRPNKLEGAYYSCEEYKDIHFRLLMEDVLRPLRADIRLFKQRRLLKNHFKNIRIAASNTSNSLDDHEVDFEVKSSKILLVPIYGNRLEEIDWDDRNIFLTGSLLILSPDNFRTFKCAKIIDIRKRREDSVVLHMCVNFLLDGPSWTITDKDRFEMIESQAFFLPYEYTLNFLQNVDLERFSMKKYIVDAVTKFEIVPHLLKRSDSQIDFSILMKNNDSQRVVRASPLDYHRWPCATDLNLDESQYEGLQKALTQELTIIQGPPGTGKSHLSLQIIKMFLTNKWLSPNPILIISYTNHALDELLESILTFLTNDIHEGDLLKAEQSLLRIGGGSTSNAIVPCTMKYKKEMLREKTRNQQLINSLEKALCKVRSLDFSSRLIHQGIINFKMIPQIMIAKLETNEITKDFFKIWNNVHKEMQSNVFAWFGLNAQSVKKRLPSLISMRDTLFLLLCDNLQAILNENFPQIPTTLKELSKLSESAPNYNPFVTRWGVYFFLVDQLANIVETTKEELASAIATRKKLEHYVKENQTLQNAKVIGMTTTGAVKYKKMVETKIKSSVVIVEEAAHVLEAYVVASLTEHCTQLILVGDHKQLRPMIADHNLKETFLDVSLQERLVQNGIAQNIKNWTQLKVQHRMRAEIAELISPIIYDELDNHPDVETYPNVKGCAKNLFFVEHEYPETQDAYSKSRYNEYEAKYIIGLLTYFTACGYLGSQITVICTYLTQKTLIENTIKDYPNINEIQICTVDGYQGKQNDLIILSLVRNNSNGNVGFLATDNRVCVALSRARHGLIMVGNMRILAAASDTWSKIRRVLVNGGKIGRNLPLTQYSLFKVHHSLTYSTCSSRIPPRTLRPKPERQRKPKVQLHLPATATRFVLPQMPAIVQNVTLACGHVVSKSDSKIICKREVRKQLPCGHGRQVPCNETINNLKCDVPIAITMTCGHTTSTACHKRSTVLCMVKVEKIFSCGHRETAPCYQDICSRKITEELLCGHRRKVACIQRGKGPPCSALVVKTMKCGHTIETACHKLSNVTFCKVTVSRTLQCGHTFDGPCSMLMETKSCGTKVVAKLKCGHMQSVVCSEVGKNTKKCGAAVQKKMKCGHTISVACFLVSSAVCTEEVIKTFPCGHTRKVLCKDKNSYKQCRDGNTYEYPCGHKHYFLCGLKAPKKCNSNINVRLSCGHTQSVACHQNPLSIKCRYLVAVGGGLKYECHKLEVEIMNHLQARFSEIRL</sequence>
<keyword evidence="3" id="KW-0540">Nuclease</keyword>
<dbReference type="InterPro" id="IPR041679">
    <property type="entry name" value="DNA2/NAM7-like_C"/>
</dbReference>
<dbReference type="CDD" id="cd18808">
    <property type="entry name" value="SF1_C_Upf1"/>
    <property type="match status" value="1"/>
</dbReference>
<dbReference type="SUPFAM" id="SSF53098">
    <property type="entry name" value="Ribonuclease H-like"/>
    <property type="match status" value="1"/>
</dbReference>
<organism evidence="5 6">
    <name type="scientific">Pseudolycoriella hygida</name>
    <dbReference type="NCBI Taxonomy" id="35572"/>
    <lineage>
        <taxon>Eukaryota</taxon>
        <taxon>Metazoa</taxon>
        <taxon>Ecdysozoa</taxon>
        <taxon>Arthropoda</taxon>
        <taxon>Hexapoda</taxon>
        <taxon>Insecta</taxon>
        <taxon>Pterygota</taxon>
        <taxon>Neoptera</taxon>
        <taxon>Endopterygota</taxon>
        <taxon>Diptera</taxon>
        <taxon>Nematocera</taxon>
        <taxon>Sciaroidea</taxon>
        <taxon>Sciaridae</taxon>
        <taxon>Pseudolycoriella</taxon>
    </lineage>
</organism>
<dbReference type="Pfam" id="PF13086">
    <property type="entry name" value="AAA_11"/>
    <property type="match status" value="1"/>
</dbReference>
<comment type="caution">
    <text evidence="5">The sequence shown here is derived from an EMBL/GenBank/DDBJ whole genome shotgun (WGS) entry which is preliminary data.</text>
</comment>
<comment type="similarity">
    <text evidence="1">Belongs to the REXO4 family.</text>
</comment>
<name>A0A9Q0N2L5_9DIPT</name>
<dbReference type="InterPro" id="IPR045055">
    <property type="entry name" value="DNA2/NAM7-like"/>
</dbReference>
<dbReference type="SUPFAM" id="SSF52540">
    <property type="entry name" value="P-loop containing nucleoside triphosphate hydrolases"/>
    <property type="match status" value="1"/>
</dbReference>
<dbReference type="InterPro" id="IPR012337">
    <property type="entry name" value="RNaseH-like_sf"/>
</dbReference>
<keyword evidence="3" id="KW-0269">Exonuclease</keyword>
<dbReference type="InterPro" id="IPR047187">
    <property type="entry name" value="SF1_C_Upf1"/>
</dbReference>
<dbReference type="GO" id="GO:0008408">
    <property type="term" value="F:3'-5' exonuclease activity"/>
    <property type="evidence" value="ECO:0007669"/>
    <property type="project" value="InterPro"/>
</dbReference>
<evidence type="ECO:0000313" key="6">
    <source>
        <dbReference type="Proteomes" id="UP001151699"/>
    </source>
</evidence>
<proteinExistence type="inferred from homology"/>
<accession>A0A9Q0N2L5</accession>
<dbReference type="InterPro" id="IPR037431">
    <property type="entry name" value="REX4_DEDDh_dom"/>
</dbReference>
<dbReference type="GO" id="GO:0031048">
    <property type="term" value="P:regulatory ncRNA-mediated heterochromatin formation"/>
    <property type="evidence" value="ECO:0007669"/>
    <property type="project" value="TreeGrafter"/>
</dbReference>
<gene>
    <name evidence="5" type="primary">Znfx1_1</name>
    <name evidence="5" type="ORF">Bhyg_06423</name>
</gene>
<protein>
    <recommendedName>
        <fullName evidence="2">RNA exonuclease 4</fullName>
    </recommendedName>
</protein>
<dbReference type="OrthoDB" id="2423195at2759"/>
<dbReference type="CDD" id="cd06144">
    <property type="entry name" value="REX4_like"/>
    <property type="match status" value="1"/>
</dbReference>
<keyword evidence="3" id="KW-0378">Hydrolase</keyword>